<dbReference type="Gene3D" id="3.10.105.10">
    <property type="entry name" value="Dipeptide-binding Protein, Domain 3"/>
    <property type="match status" value="1"/>
</dbReference>
<dbReference type="Pfam" id="PF00496">
    <property type="entry name" value="SBP_bac_5"/>
    <property type="match status" value="1"/>
</dbReference>
<evidence type="ECO:0000259" key="4">
    <source>
        <dbReference type="Pfam" id="PF00496"/>
    </source>
</evidence>
<proteinExistence type="inferred from homology"/>
<dbReference type="GO" id="GO:0015833">
    <property type="term" value="P:peptide transport"/>
    <property type="evidence" value="ECO:0007669"/>
    <property type="project" value="TreeGrafter"/>
</dbReference>
<protein>
    <submittedName>
        <fullName evidence="5">Solute-binding protein family 5</fullName>
    </submittedName>
</protein>
<evidence type="ECO:0000313" key="5">
    <source>
        <dbReference type="EMBL" id="USW51589.1"/>
    </source>
</evidence>
<dbReference type="Proteomes" id="UP001056384">
    <property type="component" value="Chromosome 3"/>
</dbReference>
<dbReference type="InterPro" id="IPR000914">
    <property type="entry name" value="SBP_5_dom"/>
</dbReference>
<evidence type="ECO:0000256" key="3">
    <source>
        <dbReference type="ARBA" id="ARBA00022729"/>
    </source>
</evidence>
<evidence type="ECO:0000256" key="2">
    <source>
        <dbReference type="ARBA" id="ARBA00022448"/>
    </source>
</evidence>
<dbReference type="AlphaFoldDB" id="A0A9Q9ALN2"/>
<comment type="similarity">
    <text evidence="1">Belongs to the bacterial solute-binding protein 5 family.</text>
</comment>
<name>A0A9Q9ALN2_9PEZI</name>
<dbReference type="SUPFAM" id="SSF53850">
    <property type="entry name" value="Periplasmic binding protein-like II"/>
    <property type="match status" value="1"/>
</dbReference>
<dbReference type="PANTHER" id="PTHR30290:SF9">
    <property type="entry name" value="OLIGOPEPTIDE-BINDING PROTEIN APPA"/>
    <property type="match status" value="1"/>
</dbReference>
<gene>
    <name evidence="5" type="ORF">Slin15195_G049080</name>
</gene>
<dbReference type="PANTHER" id="PTHR30290">
    <property type="entry name" value="PERIPLASMIC BINDING COMPONENT OF ABC TRANSPORTER"/>
    <property type="match status" value="1"/>
</dbReference>
<keyword evidence="6" id="KW-1185">Reference proteome</keyword>
<organism evidence="5 6">
    <name type="scientific">Septoria linicola</name>
    <dbReference type="NCBI Taxonomy" id="215465"/>
    <lineage>
        <taxon>Eukaryota</taxon>
        <taxon>Fungi</taxon>
        <taxon>Dikarya</taxon>
        <taxon>Ascomycota</taxon>
        <taxon>Pezizomycotina</taxon>
        <taxon>Dothideomycetes</taxon>
        <taxon>Dothideomycetidae</taxon>
        <taxon>Mycosphaerellales</taxon>
        <taxon>Mycosphaerellaceae</taxon>
        <taxon>Septoria</taxon>
    </lineage>
</organism>
<reference evidence="5" key="1">
    <citation type="submission" date="2022-06" db="EMBL/GenBank/DDBJ databases">
        <title>Complete genome sequences of two strains of the flax pathogen Septoria linicola.</title>
        <authorList>
            <person name="Lapalu N."/>
            <person name="Simon A."/>
            <person name="Demenou B."/>
            <person name="Paumier D."/>
            <person name="Guillot M.-P."/>
            <person name="Gout L."/>
            <person name="Valade R."/>
        </authorList>
    </citation>
    <scope>NUCLEOTIDE SEQUENCE</scope>
    <source>
        <strain evidence="5">SE15195</strain>
    </source>
</reference>
<dbReference type="Gene3D" id="3.40.190.10">
    <property type="entry name" value="Periplasmic binding protein-like II"/>
    <property type="match status" value="1"/>
</dbReference>
<sequence>MLGTFADTNFSFEGSTTVRVGSKEPVGDLPQIFNDFWPSRLADDGKPVLGTGPYRVQEFSRSDGRGSATLELVDDTARPDAPRVITAIHEPNGEKRLQLLRDGVVDVALNLERADNLDLLDLAPPLQWERVTSTLSVMYYFNCFSGIFTDPGARLAANLAIDNNELVRQVYKGFALPSATAVSPVHLGFTQAGLSPVPYDPSAARALLKEFDLIEPITLRTPEYMPEHAEKISAFVASALTEVGFRVNIELETNRPEYARSIGLRKQVGDLALFDSTPNTTFRVLDDKVSSENNATWWLGYHDAEFQRLFAEVKGTVADAARGQAYAKCLQRVQQNPPWLYVAHPEVIWATGPGVSVHIGASGVLSLT</sequence>
<keyword evidence="2" id="KW-0813">Transport</keyword>
<dbReference type="GO" id="GO:1904680">
    <property type="term" value="F:peptide transmembrane transporter activity"/>
    <property type="evidence" value="ECO:0007669"/>
    <property type="project" value="TreeGrafter"/>
</dbReference>
<dbReference type="Gene3D" id="3.90.76.10">
    <property type="entry name" value="Dipeptide-binding Protein, Domain 1"/>
    <property type="match status" value="1"/>
</dbReference>
<dbReference type="InterPro" id="IPR039424">
    <property type="entry name" value="SBP_5"/>
</dbReference>
<evidence type="ECO:0000256" key="1">
    <source>
        <dbReference type="ARBA" id="ARBA00005695"/>
    </source>
</evidence>
<evidence type="ECO:0000313" key="6">
    <source>
        <dbReference type="Proteomes" id="UP001056384"/>
    </source>
</evidence>
<dbReference type="EMBL" id="CP099420">
    <property type="protein sequence ID" value="USW51589.1"/>
    <property type="molecule type" value="Genomic_DNA"/>
</dbReference>
<feature type="domain" description="Solute-binding protein family 5" evidence="4">
    <location>
        <begin position="16"/>
        <end position="254"/>
    </location>
</feature>
<accession>A0A9Q9ALN2</accession>
<keyword evidence="3" id="KW-0732">Signal</keyword>